<evidence type="ECO:0000256" key="6">
    <source>
        <dbReference type="PROSITE-ProRule" id="PRU00283"/>
    </source>
</evidence>
<name>A0A3R7NI84_9TRYP</name>
<evidence type="ECO:0000256" key="9">
    <source>
        <dbReference type="SAM" id="MobiDB-lite"/>
    </source>
</evidence>
<dbReference type="PROSITE" id="PS00411">
    <property type="entry name" value="KINESIN_MOTOR_1"/>
    <property type="match status" value="1"/>
</dbReference>
<comment type="subcellular location">
    <subcellularLocation>
        <location evidence="1">Cytoplasm</location>
    </subcellularLocation>
</comment>
<accession>A0A3R7NI84</accession>
<feature type="coiled-coil region" evidence="8">
    <location>
        <begin position="351"/>
        <end position="378"/>
    </location>
</feature>
<dbReference type="AlphaFoldDB" id="A0A3R7NI84"/>
<dbReference type="InterPro" id="IPR036961">
    <property type="entry name" value="Kinesin_motor_dom_sf"/>
</dbReference>
<dbReference type="GO" id="GO:0051231">
    <property type="term" value="P:spindle elongation"/>
    <property type="evidence" value="ECO:0007669"/>
    <property type="project" value="TreeGrafter"/>
</dbReference>
<evidence type="ECO:0000256" key="1">
    <source>
        <dbReference type="ARBA" id="ARBA00004496"/>
    </source>
</evidence>
<dbReference type="OrthoDB" id="3176171at2759"/>
<dbReference type="Gene3D" id="3.40.850.10">
    <property type="entry name" value="Kinesin motor domain"/>
    <property type="match status" value="1"/>
</dbReference>
<dbReference type="GO" id="GO:0007052">
    <property type="term" value="P:mitotic spindle organization"/>
    <property type="evidence" value="ECO:0007669"/>
    <property type="project" value="TreeGrafter"/>
</dbReference>
<dbReference type="PROSITE" id="PS50067">
    <property type="entry name" value="KINESIN_MOTOR_2"/>
    <property type="match status" value="1"/>
</dbReference>
<dbReference type="PANTHER" id="PTHR47969:SF15">
    <property type="entry name" value="CHROMOSOME-ASSOCIATED KINESIN KIF4A-RELATED"/>
    <property type="match status" value="1"/>
</dbReference>
<dbReference type="RefSeq" id="XP_029228639.1">
    <property type="nucleotide sequence ID" value="XM_029371236.1"/>
</dbReference>
<dbReference type="GeneID" id="40317935"/>
<evidence type="ECO:0000313" key="11">
    <source>
        <dbReference type="EMBL" id="RNF18888.1"/>
    </source>
</evidence>
<organism evidence="11 12">
    <name type="scientific">Trypanosoma conorhini</name>
    <dbReference type="NCBI Taxonomy" id="83891"/>
    <lineage>
        <taxon>Eukaryota</taxon>
        <taxon>Discoba</taxon>
        <taxon>Euglenozoa</taxon>
        <taxon>Kinetoplastea</taxon>
        <taxon>Metakinetoplastina</taxon>
        <taxon>Trypanosomatida</taxon>
        <taxon>Trypanosomatidae</taxon>
        <taxon>Trypanosoma</taxon>
    </lineage>
</organism>
<feature type="compositionally biased region" description="Polar residues" evidence="9">
    <location>
        <begin position="396"/>
        <end position="419"/>
    </location>
</feature>
<evidence type="ECO:0000259" key="10">
    <source>
        <dbReference type="PROSITE" id="PS50067"/>
    </source>
</evidence>
<keyword evidence="6 7" id="KW-0505">Motor protein</keyword>
<evidence type="ECO:0000256" key="7">
    <source>
        <dbReference type="RuleBase" id="RU000394"/>
    </source>
</evidence>
<keyword evidence="4 6" id="KW-0067">ATP-binding</keyword>
<feature type="compositionally biased region" description="Pro residues" evidence="9">
    <location>
        <begin position="467"/>
        <end position="479"/>
    </location>
</feature>
<dbReference type="InterPro" id="IPR027417">
    <property type="entry name" value="P-loop_NTPase"/>
</dbReference>
<feature type="domain" description="Kinesin motor" evidence="10">
    <location>
        <begin position="3"/>
        <end position="343"/>
    </location>
</feature>
<dbReference type="InterPro" id="IPR001752">
    <property type="entry name" value="Kinesin_motor_dom"/>
</dbReference>
<evidence type="ECO:0000313" key="12">
    <source>
        <dbReference type="Proteomes" id="UP000284403"/>
    </source>
</evidence>
<dbReference type="Proteomes" id="UP000284403">
    <property type="component" value="Unassembled WGS sequence"/>
</dbReference>
<dbReference type="GO" id="GO:0005737">
    <property type="term" value="C:cytoplasm"/>
    <property type="evidence" value="ECO:0007669"/>
    <property type="project" value="UniProtKB-SubCell"/>
</dbReference>
<keyword evidence="3 6" id="KW-0547">Nucleotide-binding</keyword>
<dbReference type="PRINTS" id="PR00380">
    <property type="entry name" value="KINESINHEAVY"/>
</dbReference>
<dbReference type="GO" id="GO:0005875">
    <property type="term" value="C:microtubule associated complex"/>
    <property type="evidence" value="ECO:0007669"/>
    <property type="project" value="TreeGrafter"/>
</dbReference>
<comment type="similarity">
    <text evidence="6 7">Belongs to the TRAFAC class myosin-kinesin ATPase superfamily. Kinesin family.</text>
</comment>
<dbReference type="SUPFAM" id="SSF52540">
    <property type="entry name" value="P-loop containing nucleoside triphosphate hydrolases"/>
    <property type="match status" value="1"/>
</dbReference>
<feature type="region of interest" description="Disordered" evidence="9">
    <location>
        <begin position="396"/>
        <end position="446"/>
    </location>
</feature>
<dbReference type="GO" id="GO:0007018">
    <property type="term" value="P:microtubule-based movement"/>
    <property type="evidence" value="ECO:0007669"/>
    <property type="project" value="InterPro"/>
</dbReference>
<evidence type="ECO:0000256" key="3">
    <source>
        <dbReference type="ARBA" id="ARBA00022741"/>
    </source>
</evidence>
<keyword evidence="2" id="KW-0963">Cytoplasm</keyword>
<dbReference type="EMBL" id="MKKU01000220">
    <property type="protein sequence ID" value="RNF18888.1"/>
    <property type="molecule type" value="Genomic_DNA"/>
</dbReference>
<feature type="compositionally biased region" description="Basic and acidic residues" evidence="9">
    <location>
        <begin position="420"/>
        <end position="435"/>
    </location>
</feature>
<keyword evidence="11" id="KW-0378">Hydrolase</keyword>
<keyword evidence="7" id="KW-0493">Microtubule</keyword>
<dbReference type="GO" id="GO:0008017">
    <property type="term" value="F:microtubule binding"/>
    <property type="evidence" value="ECO:0007669"/>
    <property type="project" value="InterPro"/>
</dbReference>
<dbReference type="Pfam" id="PF00225">
    <property type="entry name" value="Kinesin"/>
    <property type="match status" value="1"/>
</dbReference>
<evidence type="ECO:0000256" key="8">
    <source>
        <dbReference type="SAM" id="Coils"/>
    </source>
</evidence>
<evidence type="ECO:0000256" key="5">
    <source>
        <dbReference type="ARBA" id="ARBA00023054"/>
    </source>
</evidence>
<feature type="region of interest" description="Disordered" evidence="9">
    <location>
        <begin position="464"/>
        <end position="485"/>
    </location>
</feature>
<proteinExistence type="inferred from homology"/>
<protein>
    <recommendedName>
        <fullName evidence="7">Kinesin-like protein</fullName>
    </recommendedName>
</protein>
<evidence type="ECO:0000256" key="2">
    <source>
        <dbReference type="ARBA" id="ARBA00022490"/>
    </source>
</evidence>
<feature type="binding site" evidence="6">
    <location>
        <begin position="92"/>
        <end position="99"/>
    </location>
    <ligand>
        <name>ATP</name>
        <dbReference type="ChEBI" id="CHEBI:30616"/>
    </ligand>
</feature>
<gene>
    <name evidence="11" type="ORF">Tco025E_04324</name>
</gene>
<dbReference type="SMART" id="SM00129">
    <property type="entry name" value="KISc"/>
    <property type="match status" value="1"/>
</dbReference>
<dbReference type="InterPro" id="IPR027640">
    <property type="entry name" value="Kinesin-like_fam"/>
</dbReference>
<dbReference type="GO" id="GO:0005874">
    <property type="term" value="C:microtubule"/>
    <property type="evidence" value="ECO:0007669"/>
    <property type="project" value="UniProtKB-KW"/>
</dbReference>
<dbReference type="GO" id="GO:0003777">
    <property type="term" value="F:microtubule motor activity"/>
    <property type="evidence" value="ECO:0007669"/>
    <property type="project" value="InterPro"/>
</dbReference>
<evidence type="ECO:0000256" key="4">
    <source>
        <dbReference type="ARBA" id="ARBA00022840"/>
    </source>
</evidence>
<keyword evidence="12" id="KW-1185">Reference proteome</keyword>
<comment type="caution">
    <text evidence="11">The sequence shown here is derived from an EMBL/GenBank/DDBJ whole genome shotgun (WGS) entry which is preliminary data.</text>
</comment>
<dbReference type="GO" id="GO:0016787">
    <property type="term" value="F:hydrolase activity"/>
    <property type="evidence" value="ECO:0007669"/>
    <property type="project" value="UniProtKB-KW"/>
</dbReference>
<dbReference type="InterPro" id="IPR019821">
    <property type="entry name" value="Kinesin_motor_CS"/>
</dbReference>
<dbReference type="PANTHER" id="PTHR47969">
    <property type="entry name" value="CHROMOSOME-ASSOCIATED KINESIN KIF4A-RELATED"/>
    <property type="match status" value="1"/>
</dbReference>
<keyword evidence="5 8" id="KW-0175">Coiled coil</keyword>
<dbReference type="GO" id="GO:0005524">
    <property type="term" value="F:ATP binding"/>
    <property type="evidence" value="ECO:0007669"/>
    <property type="project" value="UniProtKB-UniRule"/>
</dbReference>
<sequence length="508" mass="56048">MEQVKVALRVRPLLPTERERGEDEKIAVLPGGKSVQVIARVNRATQNQVHTFDMDCCLGPDVSQEEVFAELGIAKMCDAVFEGRAATVMCFGQTGGGKTYTMSGRTEEEENEELTRDGIQFAAARYLAKARDRLLTVTSDVAKSIILRVSYLELFNERINDLLNGSEGLKCRWSREANSFFVQDLMLVECLNADDFVLALQEGQLRRKRAEHLLNADSSRSHVLFTVYAEVSEGDRPALHGKITFVDLAGSERLRDTGSQNDDSKSINRSLFALGNVVEKLSKSRTVKQREHIPYRSSVLTQLLMDTLDGGCRTLLVACVTPSSRFVEESLRTIHFAQRARNIRSRPVERVDATQQEIYDLKTEIRRLQGENALLRNALGLPETGTVDPSLLQRSLQRSPGVTATSTPVLAPTTGTSPRSENHSLKRASHPEQVPRGHSNGEPMLRPTPLAILEHLPSSAELATRPRPLPLQGGPPPPSSSSSSAAAAVSAGFGFHVVPKQNKLFFRM</sequence>
<reference evidence="11 12" key="1">
    <citation type="journal article" date="2018" name="BMC Genomics">
        <title>Genomic comparison of Trypanosoma conorhini and Trypanosoma rangeli to Trypanosoma cruzi strains of high and low virulence.</title>
        <authorList>
            <person name="Bradwell K.R."/>
            <person name="Koparde V.N."/>
            <person name="Matveyev A.V."/>
            <person name="Serrano M.G."/>
            <person name="Alves J.M."/>
            <person name="Parikh H."/>
            <person name="Huang B."/>
            <person name="Lee V."/>
            <person name="Espinosa-Alvarez O."/>
            <person name="Ortiz P.A."/>
            <person name="Costa-Martins A.G."/>
            <person name="Teixeira M.M."/>
            <person name="Buck G.A."/>
        </authorList>
    </citation>
    <scope>NUCLEOTIDE SEQUENCE [LARGE SCALE GENOMIC DNA]</scope>
    <source>
        <strain evidence="11 12">025E</strain>
    </source>
</reference>